<feature type="domain" description="HD" evidence="1">
    <location>
        <begin position="46"/>
        <end position="133"/>
    </location>
</feature>
<dbReference type="EMBL" id="DS999641">
    <property type="protein sequence ID" value="EFE65150.2"/>
    <property type="molecule type" value="Genomic_DNA"/>
</dbReference>
<evidence type="ECO:0000313" key="3">
    <source>
        <dbReference type="Proteomes" id="UP000003824"/>
    </source>
</evidence>
<dbReference type="PANTHER" id="PTHR35569:SF1">
    <property type="entry name" value="CYANAMIDE HYDRATASE DDI2-RELATED"/>
    <property type="match status" value="1"/>
</dbReference>
<accession>D5ZX40</accession>
<dbReference type="Proteomes" id="UP000003824">
    <property type="component" value="Unassembled WGS sequence"/>
</dbReference>
<organism evidence="2 3">
    <name type="scientific">Streptomyces viridosporus (strain ATCC 14672 / DSM 40746 / JCM 4963 / KCTC 9882 / NRRL B-12104 / FH 1290)</name>
    <name type="common">Streptomyces ghanaensis</name>
    <dbReference type="NCBI Taxonomy" id="566461"/>
    <lineage>
        <taxon>Bacteria</taxon>
        <taxon>Bacillati</taxon>
        <taxon>Actinomycetota</taxon>
        <taxon>Actinomycetes</taxon>
        <taxon>Kitasatosporales</taxon>
        <taxon>Streptomycetaceae</taxon>
        <taxon>Streptomyces</taxon>
    </lineage>
</organism>
<evidence type="ECO:0000259" key="1">
    <source>
        <dbReference type="Pfam" id="PF01966"/>
    </source>
</evidence>
<evidence type="ECO:0000313" key="2">
    <source>
        <dbReference type="EMBL" id="EFE65150.2"/>
    </source>
</evidence>
<dbReference type="InterPro" id="IPR003607">
    <property type="entry name" value="HD/PDEase_dom"/>
</dbReference>
<dbReference type="eggNOG" id="COG2844">
    <property type="taxonomic scope" value="Bacteria"/>
</dbReference>
<dbReference type="Pfam" id="PF01966">
    <property type="entry name" value="HD"/>
    <property type="match status" value="1"/>
</dbReference>
<sequence>MEAHTTAHRPREAVMAEKIAGIEIPDSRIAKEATELIRDTTPPLIFHHSRRVYLFGSLQAAALGIRPDPELLYVAALFHDTGLVPPYRSDDQRFEMDGADQARAFLLTHGLSEEGADTVWTAIALHTTPEVPYKMAPEIAATTAGVETDVLGLNLDRISRERIDEVTAAHPRPNFKKQILQAFTDGFKHRPETTFGTVNADVLEHFVPGFRRVDFVDVIENSAWPE</sequence>
<dbReference type="PANTHER" id="PTHR35569">
    <property type="entry name" value="CYANAMIDE HYDRATASE DDI2-RELATED"/>
    <property type="match status" value="1"/>
</dbReference>
<dbReference type="Gene3D" id="1.10.3210.10">
    <property type="entry name" value="Hypothetical protein af1432"/>
    <property type="match status" value="1"/>
</dbReference>
<dbReference type="AlphaFoldDB" id="D5ZX40"/>
<gene>
    <name evidence="2" type="ORF">SSFG_00404</name>
</gene>
<dbReference type="FunFam" id="1.10.3210.10:FF:000032">
    <property type="entry name" value="HD domain-containing protein"/>
    <property type="match status" value="1"/>
</dbReference>
<protein>
    <recommendedName>
        <fullName evidence="1">HD domain-containing protein</fullName>
    </recommendedName>
</protein>
<proteinExistence type="predicted"/>
<dbReference type="CDD" id="cd00077">
    <property type="entry name" value="HDc"/>
    <property type="match status" value="1"/>
</dbReference>
<reference evidence="3" key="1">
    <citation type="submission" date="2008-12" db="EMBL/GenBank/DDBJ databases">
        <title>Annotation of Streptomyces ghanaensis ATCC 14672.</title>
        <authorList>
            <consortium name="The Broad Institute Genome Sequencing Platform"/>
            <consortium name="Broad Institute Microbial Sequencing Center"/>
            <person name="Fischbach M."/>
            <person name="Ward D."/>
            <person name="Young S."/>
            <person name="Kodira C.D."/>
            <person name="Zeng Q."/>
            <person name="Koehrsen M."/>
            <person name="Godfrey P."/>
            <person name="Alvarado L."/>
            <person name="Berlin A.M."/>
            <person name="Borenstein D."/>
            <person name="Chen Z."/>
            <person name="Engels R."/>
            <person name="Freedman E."/>
            <person name="Gellesch M."/>
            <person name="Goldberg J."/>
            <person name="Griggs A."/>
            <person name="Gujja S."/>
            <person name="Heiman D.I."/>
            <person name="Hepburn T.A."/>
            <person name="Howarth C."/>
            <person name="Jen D."/>
            <person name="Larson L."/>
            <person name="Lewis B."/>
            <person name="Mehta T."/>
            <person name="Park D."/>
            <person name="Pearson M."/>
            <person name="Roberts A."/>
            <person name="Saif S."/>
            <person name="Shea T.D."/>
            <person name="Shenoy N."/>
            <person name="Sisk P."/>
            <person name="Stolte C."/>
            <person name="Sykes S.N."/>
            <person name="Walk T."/>
            <person name="White J."/>
            <person name="Yandava C."/>
            <person name="Straight P."/>
            <person name="Clardy J."/>
            <person name="Hung D."/>
            <person name="Kolter R."/>
            <person name="Mekalanos J."/>
            <person name="Walker S."/>
            <person name="Walsh C.T."/>
            <person name="Wieland B.L.C."/>
            <person name="Ilzarbe M."/>
            <person name="Galagan J."/>
            <person name="Nusbaum C."/>
            <person name="Birren B."/>
        </authorList>
    </citation>
    <scope>NUCLEOTIDE SEQUENCE [LARGE SCALE GENOMIC DNA]</scope>
    <source>
        <strain evidence="3">ATCC 14672 / DSM 40746 / JCM 4963 / KCTC 9882 / NRRL B-12104 / FH 1290</strain>
    </source>
</reference>
<dbReference type="SUPFAM" id="SSF109604">
    <property type="entry name" value="HD-domain/PDEase-like"/>
    <property type="match status" value="1"/>
</dbReference>
<name>D5ZX40_STRV1</name>
<dbReference type="InterPro" id="IPR006674">
    <property type="entry name" value="HD_domain"/>
</dbReference>